<evidence type="ECO:0000256" key="7">
    <source>
        <dbReference type="PROSITE-ProRule" id="PRU00042"/>
    </source>
</evidence>
<dbReference type="EC" id="3.1.3.1" evidence="1"/>
<dbReference type="InterPro" id="IPR011990">
    <property type="entry name" value="TPR-like_helical_dom_sf"/>
</dbReference>
<feature type="compositionally biased region" description="Polar residues" evidence="9">
    <location>
        <begin position="664"/>
        <end position="674"/>
    </location>
</feature>
<comment type="cofactor">
    <cofactor evidence="6">
        <name>Zn(2+)</name>
        <dbReference type="ChEBI" id="CHEBI:29105"/>
    </cofactor>
    <text evidence="6">Binds 2 Zn(2+) ions.</text>
</comment>
<dbReference type="EMBL" id="CP019474">
    <property type="protein sequence ID" value="UQC78907.1"/>
    <property type="molecule type" value="Genomic_DNA"/>
</dbReference>
<dbReference type="GO" id="GO:0004035">
    <property type="term" value="F:alkaline phosphatase activity"/>
    <property type="evidence" value="ECO:0007669"/>
    <property type="project" value="UniProtKB-EC"/>
</dbReference>
<dbReference type="SMART" id="SM00098">
    <property type="entry name" value="alkPPc"/>
    <property type="match status" value="1"/>
</dbReference>
<dbReference type="InterPro" id="IPR036236">
    <property type="entry name" value="Znf_C2H2_sf"/>
</dbReference>
<feature type="domain" description="C2H2-type" evidence="10">
    <location>
        <begin position="272"/>
        <end position="301"/>
    </location>
</feature>
<gene>
    <name evidence="12" type="ORF">CLUP02_04386</name>
</gene>
<dbReference type="Gene3D" id="2.170.270.10">
    <property type="entry name" value="SET domain"/>
    <property type="match status" value="1"/>
</dbReference>
<feature type="domain" description="C2H2-type" evidence="10">
    <location>
        <begin position="439"/>
        <end position="463"/>
    </location>
</feature>
<evidence type="ECO:0000256" key="5">
    <source>
        <dbReference type="PIRSR" id="PIRSR601952-1"/>
    </source>
</evidence>
<dbReference type="InterPro" id="IPR017850">
    <property type="entry name" value="Alkaline_phosphatase_core_sf"/>
</dbReference>
<feature type="domain" description="SET" evidence="11">
    <location>
        <begin position="1030"/>
        <end position="1201"/>
    </location>
</feature>
<feature type="domain" description="C2H2-type" evidence="10">
    <location>
        <begin position="335"/>
        <end position="364"/>
    </location>
</feature>
<dbReference type="Gene3D" id="3.30.160.60">
    <property type="entry name" value="Classic Zinc Finger"/>
    <property type="match status" value="3"/>
</dbReference>
<evidence type="ECO:0000259" key="11">
    <source>
        <dbReference type="PROSITE" id="PS50280"/>
    </source>
</evidence>
<feature type="binding site" evidence="6">
    <location>
        <position position="2100"/>
    </location>
    <ligand>
        <name>Mg(2+)</name>
        <dbReference type="ChEBI" id="CHEBI:18420"/>
    </ligand>
</feature>
<dbReference type="PANTHER" id="PTHR11596">
    <property type="entry name" value="ALKALINE PHOSPHATASE"/>
    <property type="match status" value="1"/>
</dbReference>
<proteinExistence type="inferred from homology"/>
<keyword evidence="6" id="KW-0460">Magnesium</keyword>
<protein>
    <recommendedName>
        <fullName evidence="1">alkaline phosphatase</fullName>
        <ecNumber evidence="1">3.1.3.1</ecNumber>
    </recommendedName>
</protein>
<evidence type="ECO:0000313" key="12">
    <source>
        <dbReference type="EMBL" id="UQC78907.1"/>
    </source>
</evidence>
<accession>A0A9Q8WDN2</accession>
<dbReference type="SMART" id="SM00317">
    <property type="entry name" value="SET"/>
    <property type="match status" value="1"/>
</dbReference>
<feature type="binding site" evidence="6">
    <location>
        <position position="2150"/>
    </location>
    <ligand>
        <name>Zn(2+)</name>
        <dbReference type="ChEBI" id="CHEBI:29105"/>
        <label>2</label>
    </ligand>
</feature>
<dbReference type="PROSITE" id="PS00028">
    <property type="entry name" value="ZINC_FINGER_C2H2_1"/>
    <property type="match status" value="4"/>
</dbReference>
<dbReference type="Pfam" id="PF12874">
    <property type="entry name" value="zf-met"/>
    <property type="match status" value="1"/>
</dbReference>
<dbReference type="GO" id="GO:0008270">
    <property type="term" value="F:zinc ion binding"/>
    <property type="evidence" value="ECO:0007669"/>
    <property type="project" value="UniProtKB-KW"/>
</dbReference>
<feature type="binding site" evidence="6">
    <location>
        <position position="2105"/>
    </location>
    <ligand>
        <name>Zn(2+)</name>
        <dbReference type="ChEBI" id="CHEBI:29105"/>
        <label>2</label>
    </ligand>
</feature>
<dbReference type="SMART" id="SM00355">
    <property type="entry name" value="ZnF_C2H2"/>
    <property type="match status" value="6"/>
</dbReference>
<dbReference type="InterPro" id="IPR013087">
    <property type="entry name" value="Znf_C2H2_type"/>
</dbReference>
<organism evidence="12 13">
    <name type="scientific">Colletotrichum lupini</name>
    <dbReference type="NCBI Taxonomy" id="145971"/>
    <lineage>
        <taxon>Eukaryota</taxon>
        <taxon>Fungi</taxon>
        <taxon>Dikarya</taxon>
        <taxon>Ascomycota</taxon>
        <taxon>Pezizomycotina</taxon>
        <taxon>Sordariomycetes</taxon>
        <taxon>Hypocreomycetidae</taxon>
        <taxon>Glomerellales</taxon>
        <taxon>Glomerellaceae</taxon>
        <taxon>Colletotrichum</taxon>
        <taxon>Colletotrichum acutatum species complex</taxon>
    </lineage>
</organism>
<feature type="binding site" evidence="6">
    <location>
        <position position="2273"/>
    </location>
    <ligand>
        <name>Zn(2+)</name>
        <dbReference type="ChEBI" id="CHEBI:29105"/>
        <label>2</label>
    </ligand>
</feature>
<dbReference type="Pfam" id="PF00245">
    <property type="entry name" value="Alk_phosphatase"/>
    <property type="match status" value="1"/>
</dbReference>
<evidence type="ECO:0000256" key="3">
    <source>
        <dbReference type="ARBA" id="ARBA00022771"/>
    </source>
</evidence>
<dbReference type="InterPro" id="IPR046341">
    <property type="entry name" value="SET_dom_sf"/>
</dbReference>
<dbReference type="KEGG" id="clup:CLUP02_04386"/>
<feature type="compositionally biased region" description="Polar residues" evidence="9">
    <location>
        <begin position="1524"/>
        <end position="1540"/>
    </location>
</feature>
<dbReference type="InterPro" id="IPR001952">
    <property type="entry name" value="Alkaline_phosphatase"/>
</dbReference>
<dbReference type="Pfam" id="PF12171">
    <property type="entry name" value="zf-C2H2_jaz"/>
    <property type="match status" value="1"/>
</dbReference>
<feature type="binding site" evidence="6">
    <location>
        <position position="1947"/>
    </location>
    <ligand>
        <name>Mg(2+)</name>
        <dbReference type="ChEBI" id="CHEBI:18420"/>
    </ligand>
</feature>
<keyword evidence="13" id="KW-1185">Reference proteome</keyword>
<dbReference type="Proteomes" id="UP000830671">
    <property type="component" value="Chromosome 2"/>
</dbReference>
<feature type="domain" description="C2H2-type" evidence="10">
    <location>
        <begin position="311"/>
        <end position="334"/>
    </location>
</feature>
<evidence type="ECO:0000256" key="9">
    <source>
        <dbReference type="SAM" id="MobiDB-lite"/>
    </source>
</evidence>
<keyword evidence="4 6" id="KW-0862">Zinc</keyword>
<dbReference type="CDD" id="cd16012">
    <property type="entry name" value="ALP"/>
    <property type="match status" value="1"/>
</dbReference>
<dbReference type="InterPro" id="IPR001214">
    <property type="entry name" value="SET_dom"/>
</dbReference>
<dbReference type="CDD" id="cd20071">
    <property type="entry name" value="SET_SMYD"/>
    <property type="match status" value="1"/>
</dbReference>
<dbReference type="GeneID" id="73338409"/>
<feature type="region of interest" description="Disordered" evidence="9">
    <location>
        <begin position="1524"/>
        <end position="1595"/>
    </location>
</feature>
<feature type="active site" description="Phosphoserine intermediate" evidence="5">
    <location>
        <position position="1886"/>
    </location>
</feature>
<dbReference type="SUPFAM" id="SSF53649">
    <property type="entry name" value="Alkaline phosphatase-like"/>
    <property type="match status" value="1"/>
</dbReference>
<evidence type="ECO:0000313" key="13">
    <source>
        <dbReference type="Proteomes" id="UP000830671"/>
    </source>
</evidence>
<evidence type="ECO:0000256" key="4">
    <source>
        <dbReference type="ARBA" id="ARBA00022833"/>
    </source>
</evidence>
<feature type="binding site" evidence="6">
    <location>
        <position position="2109"/>
    </location>
    <ligand>
        <name>Zn(2+)</name>
        <dbReference type="ChEBI" id="CHEBI:29105"/>
        <label>2</label>
    </ligand>
</feature>
<comment type="similarity">
    <text evidence="8">Belongs to the alkaline phosphatase family.</text>
</comment>
<dbReference type="Gene3D" id="3.40.720.10">
    <property type="entry name" value="Alkaline Phosphatase, subunit A"/>
    <property type="match status" value="1"/>
</dbReference>
<dbReference type="SUPFAM" id="SSF57667">
    <property type="entry name" value="beta-beta-alpha zinc fingers"/>
    <property type="match status" value="2"/>
</dbReference>
<dbReference type="SUPFAM" id="SSF48452">
    <property type="entry name" value="TPR-like"/>
    <property type="match status" value="1"/>
</dbReference>
<dbReference type="RefSeq" id="XP_049140542.1">
    <property type="nucleotide sequence ID" value="XM_049283399.1"/>
</dbReference>
<keyword evidence="3 7" id="KW-0863">Zinc-finger</keyword>
<name>A0A9Q8WDN2_9PEZI</name>
<dbReference type="PROSITE" id="PS50280">
    <property type="entry name" value="SET"/>
    <property type="match status" value="1"/>
</dbReference>
<comment type="cofactor">
    <cofactor evidence="6">
        <name>Mg(2+)</name>
        <dbReference type="ChEBI" id="CHEBI:18420"/>
    </cofactor>
    <text evidence="6">Binds 1 Mg(2+) ion.</text>
</comment>
<evidence type="ECO:0000256" key="8">
    <source>
        <dbReference type="RuleBase" id="RU003946"/>
    </source>
</evidence>
<feature type="region of interest" description="Disordered" evidence="9">
    <location>
        <begin position="654"/>
        <end position="674"/>
    </location>
</feature>
<dbReference type="PRINTS" id="PR00113">
    <property type="entry name" value="ALKPHPHTASE"/>
</dbReference>
<feature type="binding site" evidence="6">
    <location>
        <position position="1837"/>
    </location>
    <ligand>
        <name>Zn(2+)</name>
        <dbReference type="ChEBI" id="CHEBI:29105"/>
        <label>2</label>
    </ligand>
</feature>
<evidence type="ECO:0000256" key="1">
    <source>
        <dbReference type="ARBA" id="ARBA00012647"/>
    </source>
</evidence>
<feature type="binding site" evidence="6">
    <location>
        <position position="1837"/>
    </location>
    <ligand>
        <name>Mg(2+)</name>
        <dbReference type="ChEBI" id="CHEBI:18420"/>
    </ligand>
</feature>
<dbReference type="Pfam" id="PF00856">
    <property type="entry name" value="SET"/>
    <property type="match status" value="1"/>
</dbReference>
<dbReference type="InterPro" id="IPR022755">
    <property type="entry name" value="Znf_C2H2_jaz"/>
</dbReference>
<feature type="binding site" evidence="6">
    <location>
        <position position="1945"/>
    </location>
    <ligand>
        <name>Mg(2+)</name>
        <dbReference type="ChEBI" id="CHEBI:18420"/>
    </ligand>
</feature>
<dbReference type="SUPFAM" id="SSF82199">
    <property type="entry name" value="SET domain"/>
    <property type="match status" value="1"/>
</dbReference>
<reference evidence="12" key="1">
    <citation type="journal article" date="2021" name="Mol. Plant Microbe Interact.">
        <title>Complete Genome Sequence of the Plant-Pathogenic Fungus Colletotrichum lupini.</title>
        <authorList>
            <person name="Baroncelli R."/>
            <person name="Pensec F."/>
            <person name="Da Lio D."/>
            <person name="Boufleur T."/>
            <person name="Vicente I."/>
            <person name="Sarrocco S."/>
            <person name="Picot A."/>
            <person name="Baraldi E."/>
            <person name="Sukno S."/>
            <person name="Thon M."/>
            <person name="Le Floch G."/>
        </authorList>
    </citation>
    <scope>NUCLEOTIDE SEQUENCE</scope>
    <source>
        <strain evidence="12">IMI 504893</strain>
    </source>
</reference>
<evidence type="ECO:0000259" key="10">
    <source>
        <dbReference type="PROSITE" id="PS50157"/>
    </source>
</evidence>
<evidence type="ECO:0000256" key="6">
    <source>
        <dbReference type="PIRSR" id="PIRSR601952-2"/>
    </source>
</evidence>
<sequence length="2319" mass="257693">MALIPNFGFDLKNHSATIYDSGNESFTAMSIGRIGKPIAAVFKHPEETKNRYKPDKKARSNCREVTLKGHPPVAQLYEDGAGRSVLDGADNELLEVEPEELDEVLERRWLGLSGQDSSGRVLHLTKSCGIGGLYRTFLRVQGRSVRTFPPHFGSFLHYLTSDIRAHLPFRPNLPASVHVNPSQLYNFFTQKAPCSFLQFTSAHYSNLSLLFPDEPKPSIISDIAHRYHSPPASQLFFHRSDELSRILLVPRQRHVESLVVVTRDSIAMYNYWECNTCNRGFGSEHAVQQHMDALGHWGYEHTPQYHSRPSYECNDCNDWYSDEQDLRDHEAEKHNYCGLCDRYFNNQNNIRQHLNSRVHRSTGDIQCPFCKQTSNTATGLIHHLERGACPNAPLDRDKLYQAVRARDPNGVICKKLLQWHASPTYTATDRTYNEHIDAYECYLCHRAFSSLSGLNQHLNSPVHQQKLYHCPNRRCGREYTTLAAVINHLESESCGYMRFKAVQKNWAYDVRTYDMEAWSREIVAANMLQLYKLITLPVIDSFPGHDPSGNKAQVQAVPNEIWARLSIRTHDVGENADSHPPKTMRIRNCKPSPDAMGPSVIGAIISLCLNRVRYPRHIALAPALPGPIGNRDQRSPFLPIHLRLILSAFEADEEQTHNGDVDGNTDTPKSTHPTLNTIDFNLQIGVEEILTDVDPDVSLEFLQKAEAHSGKPPPTRISREVLVSTHNNYVEQQQKSGQQTGPRMVKKVVLALSYPPSVKSVADLTPMRLDELLVENHHEENYLVLRTIVQPYPGAGTITVVEDQHGSVDKMALYNQGNSTILQSIPEGSMVLVKEPYYRFSGDNDFMLCVDHPSDIVLLRPGPDDALIPELFRAVPEFETAADWKAAGDRAFISKNLPLAVANYTRALELASEKDTSFQIDVLLKRAGINLTLNCFDGALSDALSSRGASSDWKSHFIAGKAAYQLTDFQTSKLHFDSALALKPEAANIRKEYERCEARLEEEKGNYDLADMTASVTSKNIHIDRASFLARTQVRDSPHHGRGLFATENIKAGEMVFAERATSVPNEFNPEHNAAAAYAQLVELCTDNPTIHKKVLDLHGGSYKRTGQEGTLVDGRPVIDVFLLESIRRKNCFSGAQVSAQAANSEWNMWKQGMSRGLWVYSAYANHACLPNANRSFIGDILIATATVDIPAGTEITHIYLPPKAAYLHRMPQFRRSWGFVCSCALCAGESGSSTEQHQKRNTVLAEIEALIRRKRPTKFYPDAMIRQVERFANKLSDLHEKEVYDDLSLPRLMLVWPTMWLVEVWHTRKQWKKVVKWSSEVFRNFGFVDPVREGRLWMYKDTQAVTTFEVIRALKWSAEAYTALGEGALARDCLDAARTGLKTMVGFVTEDTFAAFNGLPSYHILCLPLKSGRSAPSVTYGIRNIRGLANGALLGIADVEHESGHSVIAAKNPFLALQGFQLCEVSQPSACETVVFPQSCEHVGRQELSFDVCYGPFEHRIETKELHRIRFSNVVTCESPFRESSSSAQGSITFPARSTSTHHQQHQPTLQHHLRSLTNGPDRPGNRSPKNTSAIDAWLPPPRGRSVSTSSDNADLNPRDKFGFLAAVNVMSEPGSPLTLFPSPKSFHAGPGNRRFKSTTHDVLARVYHHNSRLSHSTMSASALALVLLASAPLATLAQTFQRLGACPDLGCVFPPDQAHFLPGQNFDIRVEIHAPVNGTEAFNDGVPDPEFTLTIASNSEPEGKSVVDFFGIEKEPELETWAFSWYEDLFAQDAGNKSVVNVASKAYRHLSLYEPGNYTVELNYYNGTKKTLTEWLVRPLAEEKKAKNVILFIGDGMTTNMITAARLLGHKSVNGKYQSRMQMDQFPILGHQMTHSVDSFITDSANSASALYSGHKGTSDSMGVYSDSSADDFDDPKVETIVEMVVRVWGSAWGAVTTAALDDATPAALTGHSRSRSNAGSLIDQALNGMTNYSWSSHPGPDVYFGGGASTFLPGATSYQSKDYYEEFRKQGYSVSWNATSLREAPIDSPALGVFSTSHLPVWLDRKIFKDNIAALKTHPSGDGSAPLDLPGLKDMTLKAVDILLERSNDTGFFLMSEGASIDKQMHALDYDRALGDLLEFDDTIRATVKKLSEAGELENTLIVVTADHGHGFDVFGVADTKYLAAQDTDRKKRDAIGIYERSGLSQYTVSRPDGIEYGTGPNFPSNWSPRYAIAPAFGANPDRNENYQLHESPRRVAVSGEDGYVANPEDGEDGFFVPGTIPTSSSSGVHSLTDVPVFAMGPCQETFAGVYDNTDVFFKIASCLGLGQSSPTPKRK</sequence>
<dbReference type="Gene3D" id="1.25.40.10">
    <property type="entry name" value="Tetratricopeptide repeat domain"/>
    <property type="match status" value="1"/>
</dbReference>
<feature type="binding site" evidence="6">
    <location>
        <position position="2151"/>
    </location>
    <ligand>
        <name>Zn(2+)</name>
        <dbReference type="ChEBI" id="CHEBI:29105"/>
        <label>2</label>
    </ligand>
</feature>
<keyword evidence="2 6" id="KW-0479">Metal-binding</keyword>
<dbReference type="PANTHER" id="PTHR11596:SF72">
    <property type="entry name" value="ALKALINE PHOSPHATASE"/>
    <property type="match status" value="1"/>
</dbReference>
<dbReference type="PROSITE" id="PS50157">
    <property type="entry name" value="ZINC_FINGER_C2H2_2"/>
    <property type="match status" value="4"/>
</dbReference>
<evidence type="ECO:0000256" key="2">
    <source>
        <dbReference type="ARBA" id="ARBA00022723"/>
    </source>
</evidence>